<keyword evidence="2 7" id="KW-0813">Transport</keyword>
<feature type="domain" description="ABC transmembrane type-1" evidence="8">
    <location>
        <begin position="75"/>
        <end position="266"/>
    </location>
</feature>
<accession>A0A0D5NFS1</accession>
<dbReference type="Pfam" id="PF00528">
    <property type="entry name" value="BPD_transp_1"/>
    <property type="match status" value="1"/>
</dbReference>
<evidence type="ECO:0000256" key="3">
    <source>
        <dbReference type="ARBA" id="ARBA00022475"/>
    </source>
</evidence>
<gene>
    <name evidence="9" type="ORF">VN24_02800</name>
</gene>
<keyword evidence="4 7" id="KW-0812">Transmembrane</keyword>
<evidence type="ECO:0000313" key="10">
    <source>
        <dbReference type="Proteomes" id="UP000032633"/>
    </source>
</evidence>
<keyword evidence="5 7" id="KW-1133">Transmembrane helix</keyword>
<dbReference type="PANTHER" id="PTHR43744">
    <property type="entry name" value="ABC TRANSPORTER PERMEASE PROTEIN MG189-RELATED-RELATED"/>
    <property type="match status" value="1"/>
</dbReference>
<dbReference type="KEGG" id="pbj:VN24_02800"/>
<proteinExistence type="inferred from homology"/>
<evidence type="ECO:0000256" key="2">
    <source>
        <dbReference type="ARBA" id="ARBA00022448"/>
    </source>
</evidence>
<evidence type="ECO:0000256" key="7">
    <source>
        <dbReference type="RuleBase" id="RU363032"/>
    </source>
</evidence>
<name>A0A0D5NFS1_9BACL</name>
<dbReference type="PROSITE" id="PS50928">
    <property type="entry name" value="ABC_TM1"/>
    <property type="match status" value="1"/>
</dbReference>
<dbReference type="Gene3D" id="1.10.3720.10">
    <property type="entry name" value="MetI-like"/>
    <property type="match status" value="1"/>
</dbReference>
<dbReference type="AlphaFoldDB" id="A0A0D5NFS1"/>
<dbReference type="EMBL" id="CP011058">
    <property type="protein sequence ID" value="AJY73753.1"/>
    <property type="molecule type" value="Genomic_DNA"/>
</dbReference>
<feature type="transmembrane region" description="Helical" evidence="7">
    <location>
        <begin position="144"/>
        <end position="166"/>
    </location>
</feature>
<protein>
    <submittedName>
        <fullName evidence="9">ABC transporter permease</fullName>
    </submittedName>
</protein>
<feature type="transmembrane region" description="Helical" evidence="7">
    <location>
        <begin position="110"/>
        <end position="132"/>
    </location>
</feature>
<dbReference type="HOGENOM" id="CLU_016047_1_2_9"/>
<dbReference type="STRING" id="1126833.VN24_02800"/>
<reference evidence="10" key="2">
    <citation type="submission" date="2015-03" db="EMBL/GenBank/DDBJ databases">
        <title>Genome sequence of Paenibacillus beijingensis strain DSM 24997T.</title>
        <authorList>
            <person name="Kwak Y."/>
            <person name="Shin J.-H."/>
        </authorList>
    </citation>
    <scope>NUCLEOTIDE SEQUENCE [LARGE SCALE GENOMIC DNA]</scope>
    <source>
        <strain evidence="10">DSM 24997</strain>
    </source>
</reference>
<keyword evidence="10" id="KW-1185">Reference proteome</keyword>
<evidence type="ECO:0000313" key="9">
    <source>
        <dbReference type="EMBL" id="AJY73753.1"/>
    </source>
</evidence>
<evidence type="ECO:0000256" key="6">
    <source>
        <dbReference type="ARBA" id="ARBA00023136"/>
    </source>
</evidence>
<dbReference type="PANTHER" id="PTHR43744:SF12">
    <property type="entry name" value="ABC TRANSPORTER PERMEASE PROTEIN MG189-RELATED"/>
    <property type="match status" value="1"/>
</dbReference>
<dbReference type="GO" id="GO:0005886">
    <property type="term" value="C:plasma membrane"/>
    <property type="evidence" value="ECO:0007669"/>
    <property type="project" value="UniProtKB-SubCell"/>
</dbReference>
<dbReference type="Proteomes" id="UP000032633">
    <property type="component" value="Chromosome"/>
</dbReference>
<evidence type="ECO:0000256" key="5">
    <source>
        <dbReference type="ARBA" id="ARBA00022989"/>
    </source>
</evidence>
<comment type="similarity">
    <text evidence="7">Belongs to the binding-protein-dependent transport system permease family.</text>
</comment>
<feature type="transmembrane region" description="Helical" evidence="7">
    <location>
        <begin position="20"/>
        <end position="37"/>
    </location>
</feature>
<evidence type="ECO:0000256" key="1">
    <source>
        <dbReference type="ARBA" id="ARBA00004651"/>
    </source>
</evidence>
<dbReference type="GO" id="GO:0055085">
    <property type="term" value="P:transmembrane transport"/>
    <property type="evidence" value="ECO:0007669"/>
    <property type="project" value="InterPro"/>
</dbReference>
<sequence length="281" mass="31770">MMNMVTTKRIPATHRLMQLLFLLLLLLNIYPIVWIILNSFRTDKELNVHPFRLPEQLLWSNYSKAWETANLGLYFFNSLVISVAAVLVTLVIGALAAFFLSRFEFKAKSFVFGLFVLGMLIPIHATLVPLFIEMKQLHLLNTRFTLLFPYVAFNLPLVIYLLVSFMNPFPKDLEEAAIMDGSGVMTIFGKVIFPMLRPALVTAFILTFLNNWNELSFALVLINEDELKTLPLGLANLSGQHANNYTLQMAAVTIVLIPTILFYVLLQKHLTEGMTSGAVKG</sequence>
<evidence type="ECO:0000259" key="8">
    <source>
        <dbReference type="PROSITE" id="PS50928"/>
    </source>
</evidence>
<feature type="transmembrane region" description="Helical" evidence="7">
    <location>
        <begin position="245"/>
        <end position="266"/>
    </location>
</feature>
<reference evidence="9 10" key="1">
    <citation type="journal article" date="2015" name="J. Biotechnol.">
        <title>Complete genome sequence of Paenibacillus beijingensis 7188(T) (=DSM 24997(T)), a novel rhizobacterium from jujube garden soil.</title>
        <authorList>
            <person name="Kwak Y."/>
            <person name="Shin J.H."/>
        </authorList>
    </citation>
    <scope>NUCLEOTIDE SEQUENCE [LARGE SCALE GENOMIC DNA]</scope>
    <source>
        <strain evidence="9 10">DSM 24997</strain>
    </source>
</reference>
<dbReference type="PATRIC" id="fig|1126833.4.peg.620"/>
<organism evidence="9 10">
    <name type="scientific">Paenibacillus beijingensis</name>
    <dbReference type="NCBI Taxonomy" id="1126833"/>
    <lineage>
        <taxon>Bacteria</taxon>
        <taxon>Bacillati</taxon>
        <taxon>Bacillota</taxon>
        <taxon>Bacilli</taxon>
        <taxon>Bacillales</taxon>
        <taxon>Paenibacillaceae</taxon>
        <taxon>Paenibacillus</taxon>
    </lineage>
</organism>
<dbReference type="CDD" id="cd06261">
    <property type="entry name" value="TM_PBP2"/>
    <property type="match status" value="1"/>
</dbReference>
<dbReference type="InterPro" id="IPR000515">
    <property type="entry name" value="MetI-like"/>
</dbReference>
<dbReference type="InterPro" id="IPR035906">
    <property type="entry name" value="MetI-like_sf"/>
</dbReference>
<dbReference type="SUPFAM" id="SSF161098">
    <property type="entry name" value="MetI-like"/>
    <property type="match status" value="1"/>
</dbReference>
<keyword evidence="6 7" id="KW-0472">Membrane</keyword>
<evidence type="ECO:0000256" key="4">
    <source>
        <dbReference type="ARBA" id="ARBA00022692"/>
    </source>
</evidence>
<keyword evidence="3" id="KW-1003">Cell membrane</keyword>
<feature type="transmembrane region" description="Helical" evidence="7">
    <location>
        <begin position="74"/>
        <end position="98"/>
    </location>
</feature>
<comment type="subcellular location">
    <subcellularLocation>
        <location evidence="1 7">Cell membrane</location>
        <topology evidence="1 7">Multi-pass membrane protein</topology>
    </subcellularLocation>
</comment>